<proteinExistence type="predicted"/>
<feature type="non-terminal residue" evidence="1">
    <location>
        <position position="1"/>
    </location>
</feature>
<accession>A0A5C3NVJ5</accession>
<keyword evidence="2" id="KW-1185">Reference proteome</keyword>
<dbReference type="InParanoid" id="A0A5C3NVJ5"/>
<dbReference type="STRING" id="1314778.A0A5C3NVJ5"/>
<dbReference type="EMBL" id="ML211596">
    <property type="protein sequence ID" value="TFK81496.1"/>
    <property type="molecule type" value="Genomic_DNA"/>
</dbReference>
<sequence>IEDKRGGDADSMLTEVRVPLKQVDGGDVGFWVDAQDVIEELQKGPSRIDGRAKVYTLRGKYKQFFLRISADGEQVCQSANLKVAPDRTLEVFIEDVGGTV</sequence>
<evidence type="ECO:0000313" key="1">
    <source>
        <dbReference type="EMBL" id="TFK81496.1"/>
    </source>
</evidence>
<feature type="non-terminal residue" evidence="1">
    <location>
        <position position="100"/>
    </location>
</feature>
<dbReference type="AlphaFoldDB" id="A0A5C3NVJ5"/>
<organism evidence="1 2">
    <name type="scientific">Polyporus arcularius HHB13444</name>
    <dbReference type="NCBI Taxonomy" id="1314778"/>
    <lineage>
        <taxon>Eukaryota</taxon>
        <taxon>Fungi</taxon>
        <taxon>Dikarya</taxon>
        <taxon>Basidiomycota</taxon>
        <taxon>Agaricomycotina</taxon>
        <taxon>Agaricomycetes</taxon>
        <taxon>Polyporales</taxon>
        <taxon>Polyporaceae</taxon>
        <taxon>Polyporus</taxon>
    </lineage>
</organism>
<reference evidence="1 2" key="1">
    <citation type="journal article" date="2019" name="Nat. Ecol. Evol.">
        <title>Megaphylogeny resolves global patterns of mushroom evolution.</title>
        <authorList>
            <person name="Varga T."/>
            <person name="Krizsan K."/>
            <person name="Foldi C."/>
            <person name="Dima B."/>
            <person name="Sanchez-Garcia M."/>
            <person name="Sanchez-Ramirez S."/>
            <person name="Szollosi G.J."/>
            <person name="Szarkandi J.G."/>
            <person name="Papp V."/>
            <person name="Albert L."/>
            <person name="Andreopoulos W."/>
            <person name="Angelini C."/>
            <person name="Antonin V."/>
            <person name="Barry K.W."/>
            <person name="Bougher N.L."/>
            <person name="Buchanan P."/>
            <person name="Buyck B."/>
            <person name="Bense V."/>
            <person name="Catcheside P."/>
            <person name="Chovatia M."/>
            <person name="Cooper J."/>
            <person name="Damon W."/>
            <person name="Desjardin D."/>
            <person name="Finy P."/>
            <person name="Geml J."/>
            <person name="Haridas S."/>
            <person name="Hughes K."/>
            <person name="Justo A."/>
            <person name="Karasinski D."/>
            <person name="Kautmanova I."/>
            <person name="Kiss B."/>
            <person name="Kocsube S."/>
            <person name="Kotiranta H."/>
            <person name="LaButti K.M."/>
            <person name="Lechner B.E."/>
            <person name="Liimatainen K."/>
            <person name="Lipzen A."/>
            <person name="Lukacs Z."/>
            <person name="Mihaltcheva S."/>
            <person name="Morgado L.N."/>
            <person name="Niskanen T."/>
            <person name="Noordeloos M.E."/>
            <person name="Ohm R.A."/>
            <person name="Ortiz-Santana B."/>
            <person name="Ovrebo C."/>
            <person name="Racz N."/>
            <person name="Riley R."/>
            <person name="Savchenko A."/>
            <person name="Shiryaev A."/>
            <person name="Soop K."/>
            <person name="Spirin V."/>
            <person name="Szebenyi C."/>
            <person name="Tomsovsky M."/>
            <person name="Tulloss R.E."/>
            <person name="Uehling J."/>
            <person name="Grigoriev I.V."/>
            <person name="Vagvolgyi C."/>
            <person name="Papp T."/>
            <person name="Martin F.M."/>
            <person name="Miettinen O."/>
            <person name="Hibbett D.S."/>
            <person name="Nagy L.G."/>
        </authorList>
    </citation>
    <scope>NUCLEOTIDE SEQUENCE [LARGE SCALE GENOMIC DNA]</scope>
    <source>
        <strain evidence="1 2">HHB13444</strain>
    </source>
</reference>
<protein>
    <submittedName>
        <fullName evidence="1">Uncharacterized protein</fullName>
    </submittedName>
</protein>
<evidence type="ECO:0000313" key="2">
    <source>
        <dbReference type="Proteomes" id="UP000308197"/>
    </source>
</evidence>
<name>A0A5C3NVJ5_9APHY</name>
<gene>
    <name evidence="1" type="ORF">K466DRAFT_440083</name>
</gene>
<dbReference type="Proteomes" id="UP000308197">
    <property type="component" value="Unassembled WGS sequence"/>
</dbReference>